<dbReference type="EMBL" id="JABSTR010000007">
    <property type="protein sequence ID" value="KAH9374854.1"/>
    <property type="molecule type" value="Genomic_DNA"/>
</dbReference>
<gene>
    <name evidence="1" type="ORF">HPB48_022646</name>
</gene>
<evidence type="ECO:0000313" key="1">
    <source>
        <dbReference type="EMBL" id="KAH9374854.1"/>
    </source>
</evidence>
<dbReference type="OMA" id="IMQICEL"/>
<keyword evidence="2" id="KW-1185">Reference proteome</keyword>
<comment type="caution">
    <text evidence="1">The sequence shown here is derived from an EMBL/GenBank/DDBJ whole genome shotgun (WGS) entry which is preliminary data.</text>
</comment>
<dbReference type="Proteomes" id="UP000821853">
    <property type="component" value="Chromosome 5"/>
</dbReference>
<reference evidence="1 2" key="1">
    <citation type="journal article" date="2020" name="Cell">
        <title>Large-Scale Comparative Analyses of Tick Genomes Elucidate Their Genetic Diversity and Vector Capacities.</title>
        <authorList>
            <consortium name="Tick Genome and Microbiome Consortium (TIGMIC)"/>
            <person name="Jia N."/>
            <person name="Wang J."/>
            <person name="Shi W."/>
            <person name="Du L."/>
            <person name="Sun Y."/>
            <person name="Zhan W."/>
            <person name="Jiang J.F."/>
            <person name="Wang Q."/>
            <person name="Zhang B."/>
            <person name="Ji P."/>
            <person name="Bell-Sakyi L."/>
            <person name="Cui X.M."/>
            <person name="Yuan T.T."/>
            <person name="Jiang B.G."/>
            <person name="Yang W.F."/>
            <person name="Lam T.T."/>
            <person name="Chang Q.C."/>
            <person name="Ding S.J."/>
            <person name="Wang X.J."/>
            <person name="Zhu J.G."/>
            <person name="Ruan X.D."/>
            <person name="Zhao L."/>
            <person name="Wei J.T."/>
            <person name="Ye R.Z."/>
            <person name="Que T.C."/>
            <person name="Du C.H."/>
            <person name="Zhou Y.H."/>
            <person name="Cheng J.X."/>
            <person name="Dai P.F."/>
            <person name="Guo W.B."/>
            <person name="Han X.H."/>
            <person name="Huang E.J."/>
            <person name="Li L.F."/>
            <person name="Wei W."/>
            <person name="Gao Y.C."/>
            <person name="Liu J.Z."/>
            <person name="Shao H.Z."/>
            <person name="Wang X."/>
            <person name="Wang C.C."/>
            <person name="Yang T.C."/>
            <person name="Huo Q.B."/>
            <person name="Li W."/>
            <person name="Chen H.Y."/>
            <person name="Chen S.E."/>
            <person name="Zhou L.G."/>
            <person name="Ni X.B."/>
            <person name="Tian J.H."/>
            <person name="Sheng Y."/>
            <person name="Liu T."/>
            <person name="Pan Y.S."/>
            <person name="Xia L.Y."/>
            <person name="Li J."/>
            <person name="Zhao F."/>
            <person name="Cao W.C."/>
        </authorList>
    </citation>
    <scope>NUCLEOTIDE SEQUENCE [LARGE SCALE GENOMIC DNA]</scope>
    <source>
        <strain evidence="1">HaeL-2018</strain>
    </source>
</reference>
<name>A0A9J6G904_HAELO</name>
<organism evidence="1 2">
    <name type="scientific">Haemaphysalis longicornis</name>
    <name type="common">Bush tick</name>
    <dbReference type="NCBI Taxonomy" id="44386"/>
    <lineage>
        <taxon>Eukaryota</taxon>
        <taxon>Metazoa</taxon>
        <taxon>Ecdysozoa</taxon>
        <taxon>Arthropoda</taxon>
        <taxon>Chelicerata</taxon>
        <taxon>Arachnida</taxon>
        <taxon>Acari</taxon>
        <taxon>Parasitiformes</taxon>
        <taxon>Ixodida</taxon>
        <taxon>Ixodoidea</taxon>
        <taxon>Ixodidae</taxon>
        <taxon>Haemaphysalinae</taxon>
        <taxon>Haemaphysalis</taxon>
    </lineage>
</organism>
<evidence type="ECO:0000313" key="2">
    <source>
        <dbReference type="Proteomes" id="UP000821853"/>
    </source>
</evidence>
<dbReference type="VEuPathDB" id="VectorBase:HLOH_042922"/>
<dbReference type="AlphaFoldDB" id="A0A9J6G904"/>
<sequence>MHPERNVGRRKAMGASLLRLIHDDNKRARFVDASFNEQRAALAVVVADNEGMIVNAASVQTDRLAVAEHAAIALAQLDKCRPFVYSDSKSAVRALEKGSVGKFACRIMQICELLEHYLGWFPSHLEMIELAPLNLNESALEGARDLTLHSALRNGVAVLLESRKSPSTYNEVTKYYLFNHKVYGLPHPKLNSAQALTLHLLQTCTYPCPWRLNMFFPETYTEPYCMDSGNLATLEHMPLCSERIEDPAIKDASWWAAGLRSPVLDDQFWAIQQADYVGVRLGLPVWKWERPLSG</sequence>
<accession>A0A9J6G904</accession>
<proteinExistence type="predicted"/>
<protein>
    <submittedName>
        <fullName evidence="1">Uncharacterized protein</fullName>
    </submittedName>
</protein>